<organism evidence="1 2">
    <name type="scientific">Streptomyces prunicolor</name>
    <dbReference type="NCBI Taxonomy" id="67348"/>
    <lineage>
        <taxon>Bacteria</taxon>
        <taxon>Bacillati</taxon>
        <taxon>Actinomycetota</taxon>
        <taxon>Actinomycetes</taxon>
        <taxon>Kitasatosporales</taxon>
        <taxon>Streptomycetaceae</taxon>
        <taxon>Streptomyces</taxon>
    </lineage>
</organism>
<keyword evidence="2" id="KW-1185">Reference proteome</keyword>
<dbReference type="RefSeq" id="WP_317771733.1">
    <property type="nucleotide sequence ID" value="NZ_JAWMAJ010000044.1"/>
</dbReference>
<reference evidence="1 2" key="1">
    <citation type="submission" date="2023-10" db="EMBL/GenBank/DDBJ databases">
        <title>Characterization of rhizosphere-enriched actinobacteria from wheat plants lab-grown on chernevaya soil.</title>
        <authorList>
            <person name="Tikhonova E.N."/>
            <person name="Konopkin A."/>
            <person name="Kravchenko I.K."/>
        </authorList>
    </citation>
    <scope>NUCLEOTIDE SEQUENCE [LARGE SCALE GENOMIC DNA]</scope>
    <source>
        <strain evidence="1 2">RR29</strain>
    </source>
</reference>
<protein>
    <submittedName>
        <fullName evidence="1">Uncharacterized protein</fullName>
    </submittedName>
</protein>
<dbReference type="EMBL" id="JAWMAJ010000044">
    <property type="protein sequence ID" value="MDV7217408.1"/>
    <property type="molecule type" value="Genomic_DNA"/>
</dbReference>
<sequence>MRITLSSVGPGVAPVAASFSVALDPQVVSDVRIVSARLNDKAYDAGVRLLSDTRTASLFETRWTTRAKLKSGDRLDLGLEVRTRKPTGDLPTVKHPTVGLIDMGNHITQRQTGLTTMSRRDAQWT</sequence>
<gene>
    <name evidence="1" type="ORF">R5A26_15745</name>
</gene>
<evidence type="ECO:0000313" key="1">
    <source>
        <dbReference type="EMBL" id="MDV7217408.1"/>
    </source>
</evidence>
<comment type="caution">
    <text evidence="1">The sequence shown here is derived from an EMBL/GenBank/DDBJ whole genome shotgun (WGS) entry which is preliminary data.</text>
</comment>
<evidence type="ECO:0000313" key="2">
    <source>
        <dbReference type="Proteomes" id="UP001187346"/>
    </source>
</evidence>
<proteinExistence type="predicted"/>
<accession>A0ABU4F9Y3</accession>
<dbReference type="Proteomes" id="UP001187346">
    <property type="component" value="Unassembled WGS sequence"/>
</dbReference>
<name>A0ABU4F9Y3_9ACTN</name>